<evidence type="ECO:0000256" key="1">
    <source>
        <dbReference type="ARBA" id="ARBA00004448"/>
    </source>
</evidence>
<keyword evidence="13" id="KW-1185">Reference proteome</keyword>
<evidence type="ECO:0000256" key="9">
    <source>
        <dbReference type="RuleBase" id="RU003945"/>
    </source>
</evidence>
<dbReference type="PANTHER" id="PTHR12428:SF66">
    <property type="entry name" value="MITOCHONDRIAL INNER MEMBRANE PROTEIN OXA1L"/>
    <property type="match status" value="1"/>
</dbReference>
<evidence type="ECO:0000256" key="3">
    <source>
        <dbReference type="ARBA" id="ARBA00022692"/>
    </source>
</evidence>
<comment type="similarity">
    <text evidence="2 9">Belongs to the OXA1/ALB3/YidC family.</text>
</comment>
<organism evidence="13">
    <name type="scientific">Harpegnathos saltator</name>
    <name type="common">Jerdon's jumping ant</name>
    <dbReference type="NCBI Taxonomy" id="610380"/>
    <lineage>
        <taxon>Eukaryota</taxon>
        <taxon>Metazoa</taxon>
        <taxon>Ecdysozoa</taxon>
        <taxon>Arthropoda</taxon>
        <taxon>Hexapoda</taxon>
        <taxon>Insecta</taxon>
        <taxon>Pterygota</taxon>
        <taxon>Neoptera</taxon>
        <taxon>Endopterygota</taxon>
        <taxon>Hymenoptera</taxon>
        <taxon>Apocrita</taxon>
        <taxon>Aculeata</taxon>
        <taxon>Formicoidea</taxon>
        <taxon>Formicidae</taxon>
        <taxon>Ponerinae</taxon>
        <taxon>Ponerini</taxon>
        <taxon>Harpegnathos</taxon>
    </lineage>
</organism>
<proteinExistence type="inferred from homology"/>
<dbReference type="InterPro" id="IPR001708">
    <property type="entry name" value="YidC/ALB3/OXA1/COX18"/>
</dbReference>
<feature type="transmembrane region" description="Helical" evidence="10">
    <location>
        <begin position="85"/>
        <end position="103"/>
    </location>
</feature>
<evidence type="ECO:0000313" key="13">
    <source>
        <dbReference type="Proteomes" id="UP000008237"/>
    </source>
</evidence>
<dbReference type="EMBL" id="GL451383">
    <property type="protein sequence ID" value="EFN79417.1"/>
    <property type="molecule type" value="Genomic_DNA"/>
</dbReference>
<dbReference type="CDD" id="cd20069">
    <property type="entry name" value="5TM_Oxa1-like"/>
    <property type="match status" value="1"/>
</dbReference>
<sequence length="275" mass="31791">MHISYDIPWWTTIVIGTVILRTLIFPLVVITQKNMAKFTNHMPVIQEIQQKMTKARHIGDHFESARYASELMEYMKKHNVKIGRNFLIPLVQAPIFISCFLALRKMANLPVESLKQGGFWWMQDLTIHDPYYIMPIVTCVTMYITIEIGADGTHLKSLGVMRYVFRIVPFAILPFILNFPGAILTYWASTNFMSLIQTSLLKIPYLRKVFNIPVIIHHASKPGNKKFTQELKESWTNMKISKQLADRERADIVQFNAAGKGPIVKTFKYDPTKQK</sequence>
<dbReference type="OMA" id="WWGSIAV"/>
<dbReference type="AlphaFoldDB" id="E2BY14"/>
<dbReference type="GO" id="GO:0032979">
    <property type="term" value="P:protein insertion into mitochondrial inner membrane from matrix"/>
    <property type="evidence" value="ECO:0007669"/>
    <property type="project" value="TreeGrafter"/>
</dbReference>
<dbReference type="PANTHER" id="PTHR12428">
    <property type="entry name" value="OXA1"/>
    <property type="match status" value="1"/>
</dbReference>
<keyword evidence="6 10" id="KW-1133">Transmembrane helix</keyword>
<feature type="transmembrane region" description="Helical" evidence="10">
    <location>
        <begin position="7"/>
        <end position="30"/>
    </location>
</feature>
<evidence type="ECO:0000256" key="8">
    <source>
        <dbReference type="ARBA" id="ARBA00023136"/>
    </source>
</evidence>
<name>E2BY14_HARSA</name>
<dbReference type="InterPro" id="IPR028055">
    <property type="entry name" value="YidC/Oxa/ALB_C"/>
</dbReference>
<comment type="subcellular location">
    <subcellularLocation>
        <location evidence="9">Membrane</location>
        <topology evidence="9">Multi-pass membrane protein</topology>
    </subcellularLocation>
    <subcellularLocation>
        <location evidence="1">Mitochondrion inner membrane</location>
        <topology evidence="1">Multi-pass membrane protein</topology>
    </subcellularLocation>
</comment>
<keyword evidence="7" id="KW-0496">Mitochondrion</keyword>
<dbReference type="Pfam" id="PF02096">
    <property type="entry name" value="60KD_IMP"/>
    <property type="match status" value="1"/>
</dbReference>
<keyword evidence="5" id="KW-0809">Transit peptide</keyword>
<dbReference type="GO" id="GO:0032977">
    <property type="term" value="F:membrane insertase activity"/>
    <property type="evidence" value="ECO:0007669"/>
    <property type="project" value="InterPro"/>
</dbReference>
<reference evidence="12 13" key="1">
    <citation type="journal article" date="2010" name="Science">
        <title>Genomic comparison of the ants Camponotus floridanus and Harpegnathos saltator.</title>
        <authorList>
            <person name="Bonasio R."/>
            <person name="Zhang G."/>
            <person name="Ye C."/>
            <person name="Mutti N.S."/>
            <person name="Fang X."/>
            <person name="Qin N."/>
            <person name="Donahue G."/>
            <person name="Yang P."/>
            <person name="Li Q."/>
            <person name="Li C."/>
            <person name="Zhang P."/>
            <person name="Huang Z."/>
            <person name="Berger S.L."/>
            <person name="Reinberg D."/>
            <person name="Wang J."/>
            <person name="Liebig J."/>
        </authorList>
    </citation>
    <scope>NUCLEOTIDE SEQUENCE [LARGE SCALE GENOMIC DNA]</scope>
    <source>
        <strain evidence="12 13">R22 G/1</strain>
    </source>
</reference>
<evidence type="ECO:0000256" key="10">
    <source>
        <dbReference type="SAM" id="Phobius"/>
    </source>
</evidence>
<feature type="transmembrane region" description="Helical" evidence="10">
    <location>
        <begin position="131"/>
        <end position="151"/>
    </location>
</feature>
<keyword evidence="4" id="KW-0999">Mitochondrion inner membrane</keyword>
<feature type="transmembrane region" description="Helical" evidence="10">
    <location>
        <begin position="163"/>
        <end position="188"/>
    </location>
</feature>
<gene>
    <name evidence="12" type="ORF">EAI_13493</name>
</gene>
<evidence type="ECO:0000256" key="7">
    <source>
        <dbReference type="ARBA" id="ARBA00023128"/>
    </source>
</evidence>
<dbReference type="GO" id="GO:0005743">
    <property type="term" value="C:mitochondrial inner membrane"/>
    <property type="evidence" value="ECO:0007669"/>
    <property type="project" value="UniProtKB-SubCell"/>
</dbReference>
<dbReference type="InParanoid" id="E2BY14"/>
<evidence type="ECO:0000256" key="5">
    <source>
        <dbReference type="ARBA" id="ARBA00022946"/>
    </source>
</evidence>
<keyword evidence="3 9" id="KW-0812">Transmembrane</keyword>
<accession>E2BY14</accession>
<protein>
    <submittedName>
        <fullName evidence="12">Mitochondrial inner membrane protein OXA1L</fullName>
    </submittedName>
</protein>
<evidence type="ECO:0000256" key="6">
    <source>
        <dbReference type="ARBA" id="ARBA00022989"/>
    </source>
</evidence>
<dbReference type="Proteomes" id="UP000008237">
    <property type="component" value="Unassembled WGS sequence"/>
</dbReference>
<dbReference type="NCBIfam" id="TIGR03592">
    <property type="entry name" value="yidC_oxa1_cterm"/>
    <property type="match status" value="1"/>
</dbReference>
<evidence type="ECO:0000256" key="4">
    <source>
        <dbReference type="ARBA" id="ARBA00022792"/>
    </source>
</evidence>
<evidence type="ECO:0000256" key="2">
    <source>
        <dbReference type="ARBA" id="ARBA00009877"/>
    </source>
</evidence>
<dbReference type="STRING" id="610380.E2BY14"/>
<feature type="domain" description="Membrane insertase YidC/Oxa/ALB C-terminal" evidence="11">
    <location>
        <begin position="9"/>
        <end position="201"/>
    </location>
</feature>
<dbReference type="FunCoup" id="E2BY14">
    <property type="interactions" value="1433"/>
</dbReference>
<evidence type="ECO:0000313" key="12">
    <source>
        <dbReference type="EMBL" id="EFN79417.1"/>
    </source>
</evidence>
<evidence type="ECO:0000259" key="11">
    <source>
        <dbReference type="Pfam" id="PF02096"/>
    </source>
</evidence>
<dbReference type="OrthoDB" id="2148490at2759"/>
<keyword evidence="8 10" id="KW-0472">Membrane</keyword>